<dbReference type="SUPFAM" id="SSF55811">
    <property type="entry name" value="Nudix"/>
    <property type="match status" value="1"/>
</dbReference>
<feature type="compositionally biased region" description="Low complexity" evidence="6">
    <location>
        <begin position="1144"/>
        <end position="1153"/>
    </location>
</feature>
<feature type="region of interest" description="Disordered" evidence="6">
    <location>
        <begin position="914"/>
        <end position="963"/>
    </location>
</feature>
<keyword evidence="9" id="KW-1185">Reference proteome</keyword>
<dbReference type="InterPro" id="IPR027417">
    <property type="entry name" value="P-loop_NTPase"/>
</dbReference>
<evidence type="ECO:0000256" key="4">
    <source>
        <dbReference type="ARBA" id="ARBA00023027"/>
    </source>
</evidence>
<comment type="catalytic activity">
    <reaction evidence="5">
        <text>NAD(+) + H2O = ADP-D-ribose + nicotinamide + H(+)</text>
        <dbReference type="Rhea" id="RHEA:16301"/>
        <dbReference type="ChEBI" id="CHEBI:15377"/>
        <dbReference type="ChEBI" id="CHEBI:15378"/>
        <dbReference type="ChEBI" id="CHEBI:17154"/>
        <dbReference type="ChEBI" id="CHEBI:57540"/>
        <dbReference type="ChEBI" id="CHEBI:57967"/>
        <dbReference type="EC" id="3.2.2.6"/>
    </reaction>
    <physiologicalReaction direction="left-to-right" evidence="5">
        <dbReference type="Rhea" id="RHEA:16302"/>
    </physiologicalReaction>
</comment>
<dbReference type="InterPro" id="IPR045344">
    <property type="entry name" value="C-JID"/>
</dbReference>
<evidence type="ECO:0000259" key="7">
    <source>
        <dbReference type="PROSITE" id="PS51462"/>
    </source>
</evidence>
<comment type="caution">
    <text evidence="8">The sequence shown here is derived from an EMBL/GenBank/DDBJ whole genome shotgun (WGS) entry which is preliminary data.</text>
</comment>
<keyword evidence="3" id="KW-0677">Repeat</keyword>
<protein>
    <recommendedName>
        <fullName evidence="1">ADP-ribosyl cyclase/cyclic ADP-ribose hydrolase</fullName>
        <ecNumber evidence="1">3.2.2.6</ecNumber>
    </recommendedName>
</protein>
<proteinExistence type="predicted"/>
<dbReference type="InterPro" id="IPR002182">
    <property type="entry name" value="NB-ARC"/>
</dbReference>
<feature type="compositionally biased region" description="Polar residues" evidence="6">
    <location>
        <begin position="943"/>
        <end position="956"/>
    </location>
</feature>
<keyword evidence="4" id="KW-0520">NAD</keyword>
<dbReference type="Gene3D" id="3.90.79.10">
    <property type="entry name" value="Nucleoside Triphosphate Pyrophosphohydrolase"/>
    <property type="match status" value="1"/>
</dbReference>
<dbReference type="Pfam" id="PF00931">
    <property type="entry name" value="NB-ARC"/>
    <property type="match status" value="1"/>
</dbReference>
<evidence type="ECO:0000256" key="5">
    <source>
        <dbReference type="ARBA" id="ARBA00047304"/>
    </source>
</evidence>
<dbReference type="PROSITE" id="PS51462">
    <property type="entry name" value="NUDIX"/>
    <property type="match status" value="1"/>
</dbReference>
<dbReference type="PANTHER" id="PTHR11017:SF559">
    <property type="entry name" value="DISEASE RESISTANCE PROTEIN CHL1"/>
    <property type="match status" value="1"/>
</dbReference>
<reference evidence="8 9" key="1">
    <citation type="submission" date="2024-01" db="EMBL/GenBank/DDBJ databases">
        <title>A telomere-to-telomere, gap-free genome of sweet tea (Lithocarpus litseifolius).</title>
        <authorList>
            <person name="Zhou J."/>
        </authorList>
    </citation>
    <scope>NUCLEOTIDE SEQUENCE [LARGE SCALE GENOMIC DNA]</scope>
    <source>
        <strain evidence="8">Zhou-2022a</strain>
        <tissue evidence="8">Leaf</tissue>
    </source>
</reference>
<keyword evidence="2" id="KW-0433">Leucine-rich repeat</keyword>
<dbReference type="Proteomes" id="UP001459277">
    <property type="component" value="Unassembled WGS sequence"/>
</dbReference>
<dbReference type="Pfam" id="PF00293">
    <property type="entry name" value="NUDIX"/>
    <property type="match status" value="1"/>
</dbReference>
<name>A0AAW2CF91_9ROSI</name>
<dbReference type="InterPro" id="IPR000086">
    <property type="entry name" value="NUDIX_hydrolase_dom"/>
</dbReference>
<evidence type="ECO:0000256" key="1">
    <source>
        <dbReference type="ARBA" id="ARBA00011982"/>
    </source>
</evidence>
<sequence length="1343" mass="154641">MGLFTPPINEYHVRWVLKNQYTLTHTNISLLNSKSSNTHTRFRPEELLLQRLNPLHLLLSSGTGAPPRRCVAAQVVYRANAAAPDLRTTVANSKGIGVWKLPTGFVNEGEELCTSVIREVKEETGVETEFVEVLAFSYEAKVVQEIAESIYKGLNHELPHISENLVGINYRVQEMMNLFGRGLVDVRFIGIWGMARIGKTTQAYELYREICQQLEVRRFIFDVKKTHEKHDLVYLQNKLLFEIFKEKELYIWNSLEWSNEIKKRLHNGKVVIVIDDVDKDEQLQALAGSSDWFGPGSRIIITCRDKNLLERNHINIIYRAKGLYDSEALELFSRTVFKKPDPKEEFEDLPWEFVKYAKGHPLAITILGCKAQPPKSWFSQGLSLIRTIPALGIDSFLLTLHPKQDPINLLLPRLSRFSSMASLDVFQKDFEENEIIDTCFAQCEIPQWFCEYEDCSTVNTQLNPNAFDNLNCMGIAVCALFSFHKHPTAVRMDKDSGISHDFHCLLRANSRPVHRVWKTISEDKISISLTPRKFIWVLFFPSATLLDYLSETESSSVHFEFRTEGPDLSVQNWEFKPIVRANKDELMLTVVHCSTPPGSVLDCCDPKLVQEMWYNLLFKMSVSLGLCYHYEGLYPQPQSLFICEGKTSGTAQYSYDQFRYFNPSTLYNSCFPTRRTLEWFNYQSRGHLVTIDISQNLYDDNNWIGLALYASFSIPKDYTAVMKNPNLVKWSHFLYCQLQTSRAGQDDQIRVCQINDEETNWLFTLYGFTWISYIPGEAFKDMLHQCDHIKASFVSDWGGVTVQKCGVRLLYQHDQLQFERELQNCNALISGYRDFMHSNSSSFVHRAIQDSSSTSIEVSFVSDWPGVTVQKCGLCFYYEHDEWLQTIINNCWQEYLLQDHINLKMIGKSKFNPNHNDEAGPLRTSSGVEDEDHHEIPRKPNIAESSGPENQLSENDPQPKDQRSQNDLLMFDRCLVYNAWFPLSEILEWCNLQSDVTHVTIPVPPNLYNDCAWLGLALIASFEINVNEVAILDIQDSEASFNLICYLGSDIEGVKRFYTYDLTKDILELLHQGGLVWLCYIPRESFRDSLNQCSWIKALIQTNCPGLTVQKCGLHLSYDHDEAEQKEIKRCCKAFFPHRHEVRSSVPSSSNNNDAQPERQRQCFNDEAGPRRTSSSIEDLHQEIPRKPIYTGETSKSKQLGENDPHPKDQHYQSDLLDFDRCLVYSSCLPPCKILEWFRLQSDEPQLRIPLPPNLYNDSAWMGLALCIAFEVNVNEAAALDIEDSETSWCLICHLEASIECVEPLHVYCLTREHLKKLLQLGGFNWLFYISHGSFRDSLNQCT</sequence>
<dbReference type="GO" id="GO:0043531">
    <property type="term" value="F:ADP binding"/>
    <property type="evidence" value="ECO:0007669"/>
    <property type="project" value="InterPro"/>
</dbReference>
<gene>
    <name evidence="8" type="ORF">SO802_024728</name>
</gene>
<dbReference type="InterPro" id="IPR015797">
    <property type="entry name" value="NUDIX_hydrolase-like_dom_sf"/>
</dbReference>
<dbReference type="EC" id="3.2.2.6" evidence="1"/>
<evidence type="ECO:0000313" key="9">
    <source>
        <dbReference type="Proteomes" id="UP001459277"/>
    </source>
</evidence>
<dbReference type="Gene3D" id="3.40.50.300">
    <property type="entry name" value="P-loop containing nucleotide triphosphate hydrolases"/>
    <property type="match status" value="1"/>
</dbReference>
<dbReference type="SUPFAM" id="SSF52540">
    <property type="entry name" value="P-loop containing nucleoside triphosphate hydrolases"/>
    <property type="match status" value="1"/>
</dbReference>
<dbReference type="Pfam" id="PF20160">
    <property type="entry name" value="C-JID"/>
    <property type="match status" value="2"/>
</dbReference>
<feature type="domain" description="Nudix hydrolase" evidence="7">
    <location>
        <begin position="67"/>
        <end position="278"/>
    </location>
</feature>
<dbReference type="PRINTS" id="PR00364">
    <property type="entry name" value="DISEASERSIST"/>
</dbReference>
<evidence type="ECO:0000313" key="8">
    <source>
        <dbReference type="EMBL" id="KAK9995025.1"/>
    </source>
</evidence>
<evidence type="ECO:0000256" key="2">
    <source>
        <dbReference type="ARBA" id="ARBA00022614"/>
    </source>
</evidence>
<feature type="region of interest" description="Disordered" evidence="6">
    <location>
        <begin position="1143"/>
        <end position="1209"/>
    </location>
</feature>
<evidence type="ECO:0000256" key="6">
    <source>
        <dbReference type="SAM" id="MobiDB-lite"/>
    </source>
</evidence>
<dbReference type="GO" id="GO:0006952">
    <property type="term" value="P:defense response"/>
    <property type="evidence" value="ECO:0007669"/>
    <property type="project" value="InterPro"/>
</dbReference>
<organism evidence="8 9">
    <name type="scientific">Lithocarpus litseifolius</name>
    <dbReference type="NCBI Taxonomy" id="425828"/>
    <lineage>
        <taxon>Eukaryota</taxon>
        <taxon>Viridiplantae</taxon>
        <taxon>Streptophyta</taxon>
        <taxon>Embryophyta</taxon>
        <taxon>Tracheophyta</taxon>
        <taxon>Spermatophyta</taxon>
        <taxon>Magnoliopsida</taxon>
        <taxon>eudicotyledons</taxon>
        <taxon>Gunneridae</taxon>
        <taxon>Pentapetalae</taxon>
        <taxon>rosids</taxon>
        <taxon>fabids</taxon>
        <taxon>Fagales</taxon>
        <taxon>Fagaceae</taxon>
        <taxon>Lithocarpus</taxon>
    </lineage>
</organism>
<dbReference type="InterPro" id="IPR044974">
    <property type="entry name" value="Disease_R_plants"/>
</dbReference>
<dbReference type="GO" id="GO:0061809">
    <property type="term" value="F:NAD+ nucleosidase activity, cyclic ADP-ribose generating"/>
    <property type="evidence" value="ECO:0007669"/>
    <property type="project" value="UniProtKB-EC"/>
</dbReference>
<feature type="compositionally biased region" description="Basic and acidic residues" evidence="6">
    <location>
        <begin position="1195"/>
        <end position="1209"/>
    </location>
</feature>
<dbReference type="EMBL" id="JAZDWU010000008">
    <property type="protein sequence ID" value="KAK9995025.1"/>
    <property type="molecule type" value="Genomic_DNA"/>
</dbReference>
<accession>A0AAW2CF91</accession>
<evidence type="ECO:0000256" key="3">
    <source>
        <dbReference type="ARBA" id="ARBA00022737"/>
    </source>
</evidence>
<dbReference type="PANTHER" id="PTHR11017">
    <property type="entry name" value="LEUCINE-RICH REPEAT-CONTAINING PROTEIN"/>
    <property type="match status" value="1"/>
</dbReference>